<dbReference type="Proteomes" id="UP000326939">
    <property type="component" value="Chromosome 1"/>
</dbReference>
<dbReference type="UniPathway" id="UPA00057"/>
<protein>
    <submittedName>
        <fullName evidence="2">Uncharacterized protein</fullName>
    </submittedName>
</protein>
<evidence type="ECO:0000256" key="1">
    <source>
        <dbReference type="SAM" id="MobiDB-lite"/>
    </source>
</evidence>
<dbReference type="AlphaFoldDB" id="A0A5N5P228"/>
<reference evidence="3" key="1">
    <citation type="journal article" date="2019" name="Gigascience">
        <title>De novo genome assembly of the endangered Acer yangbiense, a plant species with extremely small populations endemic to Yunnan Province, China.</title>
        <authorList>
            <person name="Yang J."/>
            <person name="Wariss H.M."/>
            <person name="Tao L."/>
            <person name="Zhang R."/>
            <person name="Yun Q."/>
            <person name="Hollingsworth P."/>
            <person name="Dao Z."/>
            <person name="Luo G."/>
            <person name="Guo H."/>
            <person name="Ma Y."/>
            <person name="Sun W."/>
        </authorList>
    </citation>
    <scope>NUCLEOTIDE SEQUENCE [LARGE SCALE GENOMIC DNA]</scope>
    <source>
        <strain evidence="3">cv. br00</strain>
    </source>
</reference>
<dbReference type="EMBL" id="VDCV01000001">
    <property type="protein sequence ID" value="KAB5573824.1"/>
    <property type="molecule type" value="Genomic_DNA"/>
</dbReference>
<accession>A0A5N5P228</accession>
<feature type="region of interest" description="Disordered" evidence="1">
    <location>
        <begin position="1"/>
        <end position="25"/>
    </location>
</feature>
<sequence length="201" mass="22343">MNEAKPVLTPLPTSPILQSKSGSPLNDPTEYRKVVGSLQYLLLTRPDIAFAVNKLSQYMHSPTTEHWLFVKRLLRYLCGSINDGLQLHRHSPLQWIEQATEPSQEVVFKALLGARRTMSDTTVHKVEDVVHLCRKEPESQAQLLDATMSMEGVLLAGVPGAGGFDAVIAIMEDPHSVSLETGDPGTRKSHQLFRQFIFVIS</sequence>
<evidence type="ECO:0000313" key="2">
    <source>
        <dbReference type="EMBL" id="KAB5573824.1"/>
    </source>
</evidence>
<dbReference type="GO" id="GO:0019287">
    <property type="term" value="P:isopentenyl diphosphate biosynthetic process, mevalonate pathway"/>
    <property type="evidence" value="ECO:0007669"/>
    <property type="project" value="UniProtKB-UniPathway"/>
</dbReference>
<name>A0A5N5P228_9ROSI</name>
<proteinExistence type="predicted"/>
<organism evidence="2 3">
    <name type="scientific">Salix brachista</name>
    <dbReference type="NCBI Taxonomy" id="2182728"/>
    <lineage>
        <taxon>Eukaryota</taxon>
        <taxon>Viridiplantae</taxon>
        <taxon>Streptophyta</taxon>
        <taxon>Embryophyta</taxon>
        <taxon>Tracheophyta</taxon>
        <taxon>Spermatophyta</taxon>
        <taxon>Magnoliopsida</taxon>
        <taxon>eudicotyledons</taxon>
        <taxon>Gunneridae</taxon>
        <taxon>Pentapetalae</taxon>
        <taxon>rosids</taxon>
        <taxon>fabids</taxon>
        <taxon>Malpighiales</taxon>
        <taxon>Salicaceae</taxon>
        <taxon>Saliceae</taxon>
        <taxon>Salix</taxon>
    </lineage>
</organism>
<feature type="compositionally biased region" description="Polar residues" evidence="1">
    <location>
        <begin position="15"/>
        <end position="25"/>
    </location>
</feature>
<dbReference type="PANTHER" id="PTHR11439">
    <property type="entry name" value="GAG-POL-RELATED RETROTRANSPOSON"/>
    <property type="match status" value="1"/>
</dbReference>
<gene>
    <name evidence="2" type="ORF">DKX38_001018</name>
</gene>
<evidence type="ECO:0000313" key="3">
    <source>
        <dbReference type="Proteomes" id="UP000326939"/>
    </source>
</evidence>
<comment type="caution">
    <text evidence="2">The sequence shown here is derived from an EMBL/GenBank/DDBJ whole genome shotgun (WGS) entry which is preliminary data.</text>
</comment>
<keyword evidence="3" id="KW-1185">Reference proteome</keyword>
<dbReference type="PANTHER" id="PTHR11439:SF489">
    <property type="entry name" value="RNA-DIRECTED DNA POLYMERASE"/>
    <property type="match status" value="1"/>
</dbReference>